<dbReference type="Proteomes" id="UP000789366">
    <property type="component" value="Unassembled WGS sequence"/>
</dbReference>
<keyword evidence="2" id="KW-1185">Reference proteome</keyword>
<comment type="caution">
    <text evidence="1">The sequence shown here is derived from an EMBL/GenBank/DDBJ whole genome shotgun (WGS) entry which is preliminary data.</text>
</comment>
<evidence type="ECO:0000313" key="2">
    <source>
        <dbReference type="Proteomes" id="UP000789366"/>
    </source>
</evidence>
<reference evidence="1" key="1">
    <citation type="submission" date="2021-06" db="EMBL/GenBank/DDBJ databases">
        <authorList>
            <person name="Kallberg Y."/>
            <person name="Tangrot J."/>
            <person name="Rosling A."/>
        </authorList>
    </citation>
    <scope>NUCLEOTIDE SEQUENCE</scope>
    <source>
        <strain evidence="1">28 12/20/2015</strain>
    </source>
</reference>
<gene>
    <name evidence="1" type="ORF">SPELUC_LOCUS7182</name>
</gene>
<name>A0ACA9MNR0_9GLOM</name>
<sequence>QILLKSMIAEVGEKNVREEVVAETCYFVSQEAAQNFLGMILSPNSLTVPVSVTAVLRSAAKKKSQIW</sequence>
<feature type="non-terminal residue" evidence="1">
    <location>
        <position position="1"/>
    </location>
</feature>
<protein>
    <submittedName>
        <fullName evidence="1">130_t:CDS:1</fullName>
    </submittedName>
</protein>
<dbReference type="EMBL" id="CAJVPW010009216">
    <property type="protein sequence ID" value="CAG8602533.1"/>
    <property type="molecule type" value="Genomic_DNA"/>
</dbReference>
<accession>A0ACA9MNR0</accession>
<evidence type="ECO:0000313" key="1">
    <source>
        <dbReference type="EMBL" id="CAG8602533.1"/>
    </source>
</evidence>
<organism evidence="1 2">
    <name type="scientific">Cetraspora pellucida</name>
    <dbReference type="NCBI Taxonomy" id="1433469"/>
    <lineage>
        <taxon>Eukaryota</taxon>
        <taxon>Fungi</taxon>
        <taxon>Fungi incertae sedis</taxon>
        <taxon>Mucoromycota</taxon>
        <taxon>Glomeromycotina</taxon>
        <taxon>Glomeromycetes</taxon>
        <taxon>Diversisporales</taxon>
        <taxon>Gigasporaceae</taxon>
        <taxon>Cetraspora</taxon>
    </lineage>
</organism>
<proteinExistence type="predicted"/>